<gene>
    <name evidence="3" type="ORF">BGZ95_010828</name>
</gene>
<evidence type="ECO:0000259" key="2">
    <source>
        <dbReference type="PROSITE" id="PS50006"/>
    </source>
</evidence>
<accession>A0AAD4DK10</accession>
<sequence length="353" mass="38933">MSTAPTSASQGRADREASRRTSKSRSRSRSRSPYSRRRDYSDDNKGSSYKSRRKNSRSRSPRGRSRSRSPPRPSKGSYSRRPSSRSRSRSRSPLGRFDRPQGVNAGRGSGGGSDKNERDSGNSRRGGDNDRGGYGGRGGRGGRDGGRGRGGGPRHESTFRSGPSGGGSGKPDVWGAKMTAEDEEERKKKPVIAEEDKEKPNFGLSGSLAAETNTTANGTLLKYNEPPEARKPSQKWRLYVFKGDKEIDLLHIHRQSAFLFGRDRNVVDVPIEHPSCSKQHAVLQFRQIVETDSLGQAKRTTKPFIIDLESANGTFVNGTKIPPTRYYELKLSDVLKFGASTREFVLLHESAES</sequence>
<feature type="region of interest" description="Disordered" evidence="1">
    <location>
        <begin position="1"/>
        <end position="191"/>
    </location>
</feature>
<proteinExistence type="predicted"/>
<name>A0AAD4DK10_9FUNG</name>
<dbReference type="SUPFAM" id="SSF49879">
    <property type="entry name" value="SMAD/FHA domain"/>
    <property type="match status" value="1"/>
</dbReference>
<dbReference type="Proteomes" id="UP001194580">
    <property type="component" value="Unassembled WGS sequence"/>
</dbReference>
<reference evidence="3" key="1">
    <citation type="journal article" date="2020" name="Fungal Divers.">
        <title>Resolving the Mortierellaceae phylogeny through synthesis of multi-gene phylogenetics and phylogenomics.</title>
        <authorList>
            <person name="Vandepol N."/>
            <person name="Liber J."/>
            <person name="Desiro A."/>
            <person name="Na H."/>
            <person name="Kennedy M."/>
            <person name="Barry K."/>
            <person name="Grigoriev I.V."/>
            <person name="Miller A.N."/>
            <person name="O'Donnell K."/>
            <person name="Stajich J.E."/>
            <person name="Bonito G."/>
        </authorList>
    </citation>
    <scope>NUCLEOTIDE SEQUENCE</scope>
    <source>
        <strain evidence="3">NRRL 28262</strain>
    </source>
</reference>
<feature type="compositionally biased region" description="Basic and acidic residues" evidence="1">
    <location>
        <begin position="114"/>
        <end position="131"/>
    </location>
</feature>
<dbReference type="InterPro" id="IPR008984">
    <property type="entry name" value="SMAD_FHA_dom_sf"/>
</dbReference>
<keyword evidence="4" id="KW-1185">Reference proteome</keyword>
<protein>
    <recommendedName>
        <fullName evidence="2">FHA domain-containing protein</fullName>
    </recommendedName>
</protein>
<dbReference type="AlphaFoldDB" id="A0AAD4DK10"/>
<evidence type="ECO:0000313" key="4">
    <source>
        <dbReference type="Proteomes" id="UP001194580"/>
    </source>
</evidence>
<dbReference type="FunFam" id="2.60.200.20:FF:000038">
    <property type="entry name" value="FHA domain-containing protein SNIP1"/>
    <property type="match status" value="1"/>
</dbReference>
<dbReference type="InterPro" id="IPR000253">
    <property type="entry name" value="FHA_dom"/>
</dbReference>
<dbReference type="InterPro" id="IPR050923">
    <property type="entry name" value="Cell_Proc_Reg/RNA_Proc"/>
</dbReference>
<dbReference type="PROSITE" id="PS50006">
    <property type="entry name" value="FHA_DOMAIN"/>
    <property type="match status" value="1"/>
</dbReference>
<feature type="compositionally biased region" description="Basic and acidic residues" evidence="1">
    <location>
        <begin position="141"/>
        <end position="158"/>
    </location>
</feature>
<dbReference type="Pfam" id="PF00498">
    <property type="entry name" value="FHA"/>
    <property type="match status" value="1"/>
</dbReference>
<evidence type="ECO:0000313" key="3">
    <source>
        <dbReference type="EMBL" id="KAG0280229.1"/>
    </source>
</evidence>
<dbReference type="Gene3D" id="2.60.200.20">
    <property type="match status" value="1"/>
</dbReference>
<feature type="compositionally biased region" description="Polar residues" evidence="1">
    <location>
        <begin position="1"/>
        <end position="10"/>
    </location>
</feature>
<dbReference type="PANTHER" id="PTHR23308">
    <property type="entry name" value="NUCLEAR INHIBITOR OF PROTEIN PHOSPHATASE-1"/>
    <property type="match status" value="1"/>
</dbReference>
<feature type="compositionally biased region" description="Basic residues" evidence="1">
    <location>
        <begin position="50"/>
        <end position="69"/>
    </location>
</feature>
<dbReference type="EMBL" id="JAAAIL010000076">
    <property type="protein sequence ID" value="KAG0280229.1"/>
    <property type="molecule type" value="Genomic_DNA"/>
</dbReference>
<feature type="compositionally biased region" description="Basic and acidic residues" evidence="1">
    <location>
        <begin position="36"/>
        <end position="45"/>
    </location>
</feature>
<dbReference type="SMART" id="SM00240">
    <property type="entry name" value="FHA"/>
    <property type="match status" value="1"/>
</dbReference>
<feature type="domain" description="FHA" evidence="2">
    <location>
        <begin position="258"/>
        <end position="321"/>
    </location>
</feature>
<feature type="compositionally biased region" description="Basic residues" evidence="1">
    <location>
        <begin position="20"/>
        <end position="30"/>
    </location>
</feature>
<evidence type="ECO:0000256" key="1">
    <source>
        <dbReference type="SAM" id="MobiDB-lite"/>
    </source>
</evidence>
<organism evidence="3 4">
    <name type="scientific">Linnemannia exigua</name>
    <dbReference type="NCBI Taxonomy" id="604196"/>
    <lineage>
        <taxon>Eukaryota</taxon>
        <taxon>Fungi</taxon>
        <taxon>Fungi incertae sedis</taxon>
        <taxon>Mucoromycota</taxon>
        <taxon>Mortierellomycotina</taxon>
        <taxon>Mortierellomycetes</taxon>
        <taxon>Mortierellales</taxon>
        <taxon>Mortierellaceae</taxon>
        <taxon>Linnemannia</taxon>
    </lineage>
</organism>
<comment type="caution">
    <text evidence="3">The sequence shown here is derived from an EMBL/GenBank/DDBJ whole genome shotgun (WGS) entry which is preliminary data.</text>
</comment>